<evidence type="ECO:0000313" key="1">
    <source>
        <dbReference type="EMBL" id="AHB79441.1"/>
    </source>
</evidence>
<proteinExistence type="predicted"/>
<reference evidence="1 2" key="1">
    <citation type="journal article" date="2014" name="Res. Microbiol.">
        <title>Characterization and complete genome sequence of a novel N4-like bacteriophage, pSb-1 infecting Shigella boydii.</title>
        <authorList>
            <person name="Jun J.W."/>
            <person name="Yun S.K."/>
            <person name="Kim H.J."/>
            <person name="Chai J.Y."/>
            <person name="Park S.C."/>
        </authorList>
    </citation>
    <scope>NUCLEOTIDE SEQUENCE [LARGE SCALE GENOMIC DNA]</scope>
</reference>
<dbReference type="EMBL" id="KF620435">
    <property type="protein sequence ID" value="AHB79441.1"/>
    <property type="molecule type" value="Genomic_DNA"/>
</dbReference>
<dbReference type="RefSeq" id="YP_009008424.1">
    <property type="nucleotide sequence ID" value="NC_023589.1"/>
</dbReference>
<gene>
    <name evidence="1" type="ORF">psb1_0023</name>
</gene>
<dbReference type="Proteomes" id="UP000018812">
    <property type="component" value="Segment"/>
</dbReference>
<dbReference type="Gene3D" id="3.30.2020.50">
    <property type="match status" value="1"/>
</dbReference>
<name>V5UPJ8_9CAUD</name>
<dbReference type="KEGG" id="vg:18504868"/>
<organism evidence="1 2">
    <name type="scientific">Shigella phage pSb-1</name>
    <dbReference type="NCBI Taxonomy" id="1414738"/>
    <lineage>
        <taxon>Viruses</taxon>
        <taxon>Duplodnaviria</taxon>
        <taxon>Heunggongvirae</taxon>
        <taxon>Uroviricota</taxon>
        <taxon>Caudoviricetes</taxon>
        <taxon>Schitoviridae</taxon>
        <taxon>Enquatrovirinae</taxon>
        <taxon>Gamaleyavirus</taxon>
        <taxon>Gamaleyavirus Sb1</taxon>
    </lineage>
</organism>
<protein>
    <submittedName>
        <fullName evidence="1">Uncharacterized protein</fullName>
    </submittedName>
</protein>
<keyword evidence="2" id="KW-1185">Reference proteome</keyword>
<evidence type="ECO:0000313" key="2">
    <source>
        <dbReference type="Proteomes" id="UP000018812"/>
    </source>
</evidence>
<dbReference type="OrthoDB" id="3750at10239"/>
<sequence length="542" mass="58477">MNAHTPFDAKQDWTNPYCQNSSNDPMVDALLGNAYHVVRTVYCNLGNLKLIYDFLNKYGMVLGVQSETELKAIPTSASYVRLYGFDNTNKRVVTDYLYVEGDRTGVIPDDPSATGSWILVATSNSDSGGDDGEGKASPPYIPYSYNNGSAIGGETTIPVPAGTVGVPMIVIDGYTNLVGYGFTYDASTLTVTLAQPLEPGDEVHLFLTGTPAVPDNPNVSDWVQINWLYNGGYASGGEQVIAIPYTFESVPAIYKNGERYYAGLADKSYAVDAANQRILLTEPLATNDRLIIQIGGESTTLIMSDRTVQEVARSANVHENDVILSTNTTQYLNGMKVIYDVVGQKIYGLPTLPTNVYINSVSNGQLTYSPGNITVDLLPMPSEALSALETLENSLNSPLGFTNIGRVQSFAALRTLVPPSAGARVLLSGYYDNSDTGGGEFIARSTTGMSEVPDDDGGVIATVNSNWYWERVDTNNATVEDFGAISYTGDDTTGIADSSDAFQRMFNSLNRIFSADSSKRFVIDAPILLKVPTLKLIYQGVV</sequence>
<dbReference type="GeneID" id="18504868"/>
<accession>V5UPJ8</accession>